<evidence type="ECO:0000256" key="3">
    <source>
        <dbReference type="ARBA" id="ARBA00022692"/>
    </source>
</evidence>
<evidence type="ECO:0000256" key="1">
    <source>
        <dbReference type="ARBA" id="ARBA00004479"/>
    </source>
</evidence>
<keyword evidence="7" id="KW-0325">Glycoprotein</keyword>
<keyword evidence="9" id="KW-0418">Kinase</keyword>
<comment type="caution">
    <text evidence="9">The sequence shown here is derived from an EMBL/GenBank/DDBJ whole genome shotgun (WGS) entry which is preliminary data.</text>
</comment>
<evidence type="ECO:0000256" key="6">
    <source>
        <dbReference type="ARBA" id="ARBA00023136"/>
    </source>
</evidence>
<dbReference type="InterPro" id="IPR045874">
    <property type="entry name" value="LRK10/LRL21-25-like"/>
</dbReference>
<dbReference type="EMBL" id="JAPFFM010000011">
    <property type="protein sequence ID" value="KAJ6733861.1"/>
    <property type="molecule type" value="Genomic_DNA"/>
</dbReference>
<feature type="compositionally biased region" description="Basic and acidic residues" evidence="8">
    <location>
        <begin position="68"/>
        <end position="82"/>
    </location>
</feature>
<keyword evidence="2" id="KW-0723">Serine/threonine-protein kinase</keyword>
<reference evidence="9" key="2">
    <citation type="journal article" date="2023" name="Int. J. Mol. Sci.">
        <title>De Novo Assembly and Annotation of 11 Diverse Shrub Willow (Salix) Genomes Reveals Novel Gene Organization in Sex-Linked Regions.</title>
        <authorList>
            <person name="Hyden B."/>
            <person name="Feng K."/>
            <person name="Yates T.B."/>
            <person name="Jawdy S."/>
            <person name="Cereghino C."/>
            <person name="Smart L.B."/>
            <person name="Muchero W."/>
        </authorList>
    </citation>
    <scope>NUCLEOTIDE SEQUENCE</scope>
    <source>
        <tissue evidence="9">Shoot tip</tissue>
    </source>
</reference>
<keyword evidence="10" id="KW-1185">Reference proteome</keyword>
<accession>A0A9Q0UPA5</accession>
<keyword evidence="4" id="KW-0732">Signal</keyword>
<evidence type="ECO:0000313" key="10">
    <source>
        <dbReference type="Proteomes" id="UP001151752"/>
    </source>
</evidence>
<sequence length="95" mass="10636">MNPTRYSYADLKKITNHLRDELGQEAYGTRFKGKLTSEISAAVKALNNSTEKGEEFVNEMGAMARIHHGDDTAENDECKYSKEASSSRVGSYLRD</sequence>
<evidence type="ECO:0000256" key="5">
    <source>
        <dbReference type="ARBA" id="ARBA00022989"/>
    </source>
</evidence>
<keyword evidence="9" id="KW-0675">Receptor</keyword>
<dbReference type="AlphaFoldDB" id="A0A9Q0UPA5"/>
<dbReference type="Gene3D" id="3.30.200.20">
    <property type="entry name" value="Phosphorylase Kinase, domain 1"/>
    <property type="match status" value="1"/>
</dbReference>
<dbReference type="PANTHER" id="PTHR27009">
    <property type="entry name" value="RUST RESISTANCE KINASE LR10-RELATED"/>
    <property type="match status" value="1"/>
</dbReference>
<dbReference type="GO" id="GO:0004674">
    <property type="term" value="F:protein serine/threonine kinase activity"/>
    <property type="evidence" value="ECO:0007669"/>
    <property type="project" value="UniProtKB-KW"/>
</dbReference>
<keyword evidence="3" id="KW-0812">Transmembrane</keyword>
<evidence type="ECO:0000256" key="8">
    <source>
        <dbReference type="SAM" id="MobiDB-lite"/>
    </source>
</evidence>
<evidence type="ECO:0000313" key="9">
    <source>
        <dbReference type="EMBL" id="KAJ6733861.1"/>
    </source>
</evidence>
<comment type="subcellular location">
    <subcellularLocation>
        <location evidence="1">Membrane</location>
        <topology evidence="1">Single-pass type I membrane protein</topology>
    </subcellularLocation>
</comment>
<organism evidence="9 10">
    <name type="scientific">Salix koriyanagi</name>
    <dbReference type="NCBI Taxonomy" id="2511006"/>
    <lineage>
        <taxon>Eukaryota</taxon>
        <taxon>Viridiplantae</taxon>
        <taxon>Streptophyta</taxon>
        <taxon>Embryophyta</taxon>
        <taxon>Tracheophyta</taxon>
        <taxon>Spermatophyta</taxon>
        <taxon>Magnoliopsida</taxon>
        <taxon>eudicotyledons</taxon>
        <taxon>Gunneridae</taxon>
        <taxon>Pentapetalae</taxon>
        <taxon>rosids</taxon>
        <taxon>fabids</taxon>
        <taxon>Malpighiales</taxon>
        <taxon>Salicaceae</taxon>
        <taxon>Saliceae</taxon>
        <taxon>Salix</taxon>
    </lineage>
</organism>
<proteinExistence type="predicted"/>
<evidence type="ECO:0000256" key="4">
    <source>
        <dbReference type="ARBA" id="ARBA00022729"/>
    </source>
</evidence>
<dbReference type="InterPro" id="IPR011009">
    <property type="entry name" value="Kinase-like_dom_sf"/>
</dbReference>
<keyword evidence="5" id="KW-1133">Transmembrane helix</keyword>
<dbReference type="SUPFAM" id="SSF56112">
    <property type="entry name" value="Protein kinase-like (PK-like)"/>
    <property type="match status" value="1"/>
</dbReference>
<keyword evidence="9" id="KW-0808">Transferase</keyword>
<name>A0A9Q0UPA5_9ROSI</name>
<protein>
    <submittedName>
        <fullName evidence="9">RECEPTOR-LIKE KINASE</fullName>
    </submittedName>
</protein>
<reference evidence="9" key="1">
    <citation type="submission" date="2022-11" db="EMBL/GenBank/DDBJ databases">
        <authorList>
            <person name="Hyden B.L."/>
            <person name="Feng K."/>
            <person name="Yates T."/>
            <person name="Jawdy S."/>
            <person name="Smart L.B."/>
            <person name="Muchero W."/>
        </authorList>
    </citation>
    <scope>NUCLEOTIDE SEQUENCE</scope>
    <source>
        <tissue evidence="9">Shoot tip</tissue>
    </source>
</reference>
<feature type="region of interest" description="Disordered" evidence="8">
    <location>
        <begin position="68"/>
        <end position="95"/>
    </location>
</feature>
<gene>
    <name evidence="9" type="ORF">OIU74_005619</name>
</gene>
<evidence type="ECO:0000256" key="7">
    <source>
        <dbReference type="ARBA" id="ARBA00023180"/>
    </source>
</evidence>
<evidence type="ECO:0000256" key="2">
    <source>
        <dbReference type="ARBA" id="ARBA00022527"/>
    </source>
</evidence>
<dbReference type="Proteomes" id="UP001151752">
    <property type="component" value="Chromosome 7"/>
</dbReference>
<keyword evidence="6" id="KW-0472">Membrane</keyword>
<dbReference type="GO" id="GO:0016020">
    <property type="term" value="C:membrane"/>
    <property type="evidence" value="ECO:0007669"/>
    <property type="project" value="UniProtKB-SubCell"/>
</dbReference>